<dbReference type="InterPro" id="IPR006626">
    <property type="entry name" value="PbH1"/>
</dbReference>
<protein>
    <submittedName>
        <fullName evidence="1">Tail fiber protein</fullName>
    </submittedName>
</protein>
<dbReference type="Gene3D" id="2.160.20.10">
    <property type="entry name" value="Single-stranded right-handed beta-helix, Pectin lyase-like"/>
    <property type="match status" value="1"/>
</dbReference>
<dbReference type="AlphaFoldDB" id="A0A0P0YRB4"/>
<accession>A0A0P0YRB4</accession>
<evidence type="ECO:0000313" key="1">
    <source>
        <dbReference type="EMBL" id="BAT23742.1"/>
    </source>
</evidence>
<dbReference type="EMBL" id="AB924577">
    <property type="protein sequence ID" value="BAT23742.1"/>
    <property type="molecule type" value="Genomic_DNA"/>
</dbReference>
<dbReference type="InterPro" id="IPR012334">
    <property type="entry name" value="Pectin_lyas_fold"/>
</dbReference>
<dbReference type="SUPFAM" id="SSF51126">
    <property type="entry name" value="Pectin lyase-like"/>
    <property type="match status" value="1"/>
</dbReference>
<proteinExistence type="predicted"/>
<reference evidence="1" key="1">
    <citation type="submission" date="2014-04" db="EMBL/GenBank/DDBJ databases">
        <authorList>
            <person name="Harrison E."/>
        </authorList>
    </citation>
    <scope>NUCLEOTIDE SEQUENCE</scope>
    <source>
        <strain evidence="1">8588</strain>
    </source>
</reference>
<dbReference type="SMART" id="SM00710">
    <property type="entry name" value="PbH1"/>
    <property type="match status" value="7"/>
</dbReference>
<sequence length="834" mass="93684">MFSRRLFIKKLLPLSILTSPFISSSGSERQLGYFFRDKDKNILFSSGFMSPKGELCIINYESGPFKITSFNQILFFDDCFYRLKPNVPLNKVYNTTSNNSFESWYVDNKYFESITVIDSKLIKSERVLHSVSSKIKFFRSVGEKLNDLISVLDFIPNIEHEDIRKRRSFYDCTESFKMASSFSLSLGVRLYLPSGTYFIKEGGVHPNLGIVGAGISATIIKLAKNSNGLFDATGFWDNGAKWRNDFTCTMEGFSISSEENDFFSYDSTLSNNYDSSSATKETPIKLAFYQRVILRNIEVLWSRGFSFLVTRNKEVYIEQCIAKYSMKDAFRVLGNEQLHITNCSIKHCGDDAITCGTNWNGEDLKPWGTQLDKTVIVSNNVITDSKGIRCLGALNTIISENILQRPKEYGILVGGVDGSEGLNDAGSIIVTKNIINDVISGKIIFDSLGANVANNDEWNAGIVIMTRPVSSEFFSYAPGSYSSAKKEFILPESSYIESAGKKRPSMGMRNITISDNKISRMLQYDGKYSDWDMGHTIFTPTGWVDINLHDLARSGYGVNIRSNSEKTNFAIYGLNIVDNDFYCLNIGIDLSSAKFLGFTKIKDNSFIRVSSIGISIVNNLNIKKNLLTEILGVIDIRNNYLDLDPYRENIHRNLNGVWVSDSIPCGISCGEFSNIHISDNIFRNLALPVSTTSVKKESTKSTVDKYHFPNNIFVNSINKINNVVHENVGIKKLPYGGSFFTENVNEFSAFSIGETNNLINLAMSRMPSEGYYYAGIFVRNINPVIVSNDVFFDEGTILKHSYITSGWLRLTTGSTHEINRDWVACKITTGFSRS</sequence>
<organism evidence="1">
    <name type="scientific">Klebsiella sp. 8588</name>
    <dbReference type="NCBI Taxonomy" id="1497815"/>
    <lineage>
        <taxon>Bacteria</taxon>
        <taxon>Pseudomonadati</taxon>
        <taxon>Pseudomonadota</taxon>
        <taxon>Gammaproteobacteria</taxon>
        <taxon>Enterobacterales</taxon>
        <taxon>Enterobacteriaceae</taxon>
        <taxon>Klebsiella/Raoultella group</taxon>
        <taxon>Klebsiella</taxon>
    </lineage>
</organism>
<reference evidence="1" key="2">
    <citation type="journal article" date="2015" name="Sci. Rep.">
        <title>Genetic analysis of capsular polysaccharide synthesis gene clusters in 79 capsular types of Klebsiella spp.</title>
        <authorList>
            <person name="Pan Y.J."/>
            <person name="Lin T.L."/>
            <person name="Chen C.T."/>
            <person name="Chen Y.Y."/>
            <person name="Hsieh P.F."/>
            <person name="Hsu C.R."/>
            <person name="Wu M.C."/>
            <person name="Wang J.T."/>
        </authorList>
    </citation>
    <scope>NUCLEOTIDE SEQUENCE</scope>
    <source>
        <strain evidence="1">8588</strain>
    </source>
</reference>
<name>A0A0P0YRB4_9ENTR</name>
<dbReference type="InterPro" id="IPR011050">
    <property type="entry name" value="Pectin_lyase_fold/virulence"/>
</dbReference>